<keyword evidence="1" id="KW-0812">Transmembrane</keyword>
<evidence type="ECO:0000313" key="2">
    <source>
        <dbReference type="EMBL" id="MFC3194481.1"/>
    </source>
</evidence>
<protein>
    <recommendedName>
        <fullName evidence="4">DUF485 domain-containing protein</fullName>
    </recommendedName>
</protein>
<comment type="caution">
    <text evidence="2">The sequence shown here is derived from an EMBL/GenBank/DDBJ whole genome shotgun (WGS) entry which is preliminary data.</text>
</comment>
<dbReference type="Proteomes" id="UP001595533">
    <property type="component" value="Unassembled WGS sequence"/>
</dbReference>
<dbReference type="EMBL" id="JBHRTS010000004">
    <property type="protein sequence ID" value="MFC3194481.1"/>
    <property type="molecule type" value="Genomic_DNA"/>
</dbReference>
<evidence type="ECO:0008006" key="4">
    <source>
        <dbReference type="Google" id="ProtNLM"/>
    </source>
</evidence>
<evidence type="ECO:0000256" key="1">
    <source>
        <dbReference type="SAM" id="Phobius"/>
    </source>
</evidence>
<reference evidence="3" key="1">
    <citation type="journal article" date="2019" name="Int. J. Syst. Evol. Microbiol.">
        <title>The Global Catalogue of Microorganisms (GCM) 10K type strain sequencing project: providing services to taxonomists for standard genome sequencing and annotation.</title>
        <authorList>
            <consortium name="The Broad Institute Genomics Platform"/>
            <consortium name="The Broad Institute Genome Sequencing Center for Infectious Disease"/>
            <person name="Wu L."/>
            <person name="Ma J."/>
        </authorList>
    </citation>
    <scope>NUCLEOTIDE SEQUENCE [LARGE SCALE GENOMIC DNA]</scope>
    <source>
        <strain evidence="3">KCTC 42953</strain>
    </source>
</reference>
<sequence>MEQSAKNNKLSAKERTQQLLKALLCAVAAILVLIYGMILATNLITQLNPLNTTIVYVTGSICYGLVAVAFALLWHQSNKSLTRVFSGLQD</sequence>
<proteinExistence type="predicted"/>
<feature type="transmembrane region" description="Helical" evidence="1">
    <location>
        <begin position="20"/>
        <end position="41"/>
    </location>
</feature>
<keyword evidence="1" id="KW-0472">Membrane</keyword>
<accession>A0ABV7JEH0</accession>
<keyword evidence="1" id="KW-1133">Transmembrane helix</keyword>
<gene>
    <name evidence="2" type="ORF">ACFODZ_09545</name>
</gene>
<feature type="transmembrane region" description="Helical" evidence="1">
    <location>
        <begin position="53"/>
        <end position="74"/>
    </location>
</feature>
<dbReference type="RefSeq" id="WP_077411187.1">
    <property type="nucleotide sequence ID" value="NZ_JBHRTS010000004.1"/>
</dbReference>
<evidence type="ECO:0000313" key="3">
    <source>
        <dbReference type="Proteomes" id="UP001595533"/>
    </source>
</evidence>
<name>A0ABV7JEH0_9GAMM</name>
<organism evidence="2 3">
    <name type="scientific">Marinicella sediminis</name>
    <dbReference type="NCBI Taxonomy" id="1792834"/>
    <lineage>
        <taxon>Bacteria</taxon>
        <taxon>Pseudomonadati</taxon>
        <taxon>Pseudomonadota</taxon>
        <taxon>Gammaproteobacteria</taxon>
        <taxon>Lysobacterales</taxon>
        <taxon>Marinicellaceae</taxon>
        <taxon>Marinicella</taxon>
    </lineage>
</organism>
<keyword evidence="3" id="KW-1185">Reference proteome</keyword>